<accession>A0A0H5Q2L7</accession>
<proteinExistence type="predicted"/>
<dbReference type="EMBL" id="LN853536">
    <property type="protein sequence ID" value="CRY96133.1"/>
    <property type="molecule type" value="Genomic_DNA"/>
</dbReference>
<organism evidence="1">
    <name type="scientific">uncultured prokaryote</name>
    <dbReference type="NCBI Taxonomy" id="198431"/>
    <lineage>
        <taxon>unclassified sequences</taxon>
        <taxon>environmental samples</taxon>
    </lineage>
</organism>
<protein>
    <submittedName>
        <fullName evidence="1">Uncharacterized protein</fullName>
    </submittedName>
</protein>
<reference evidence="1" key="2">
    <citation type="submission" date="2015-07" db="EMBL/GenBank/DDBJ databases">
        <title>Plasmids, circular viruses and viroids from rat gut.</title>
        <authorList>
            <person name="Jorgensen T.J."/>
            <person name="Hansen M.A."/>
            <person name="Xu Z."/>
            <person name="Tabak M.A."/>
            <person name="Sorensen S.J."/>
            <person name="Hansen L.H."/>
        </authorList>
    </citation>
    <scope>NUCLEOTIDE SEQUENCE</scope>
    <source>
        <strain evidence="1">RGFK0939</strain>
    </source>
</reference>
<sequence length="225" mass="23820">MVARHVRYWRGQVHRWSTVYPFTGSVSAGSYGAAIAALKTMEQGICYGGSVVAGGLYEIALYDHASGGVPVAVQTYFDWTAPGGWVNYTSAGWASGTSPAVLDVAEAALQLEWQAGLSRSGKPVLFRKWYHAVPTVLPTPGAPDVPTTNISSLKTLAQTQMAAISALGITLGNSSRLAATTPTVRPYYGNHQMPRGRRRLAASASKASTDYSAILKIINGEVSGE</sequence>
<dbReference type="AlphaFoldDB" id="A0A0H5Q2L7"/>
<name>A0A0H5Q2L7_9ZZZZ</name>
<evidence type="ECO:0000313" key="1">
    <source>
        <dbReference type="EMBL" id="CRY96133.1"/>
    </source>
</evidence>
<reference evidence="1" key="1">
    <citation type="submission" date="2015-06" db="EMBL/GenBank/DDBJ databases">
        <authorList>
            <person name="Joergensen T."/>
        </authorList>
    </citation>
    <scope>NUCLEOTIDE SEQUENCE</scope>
    <source>
        <strain evidence="1">RGFK0939</strain>
    </source>
</reference>